<evidence type="ECO:0000256" key="4">
    <source>
        <dbReference type="ARBA" id="ARBA00023315"/>
    </source>
</evidence>
<dbReference type="FunFam" id="3.40.47.10:FF:000010">
    <property type="entry name" value="Acetyl-CoA acetyltransferase (Thiolase)"/>
    <property type="match status" value="1"/>
</dbReference>
<accession>A0A840SSK4</accession>
<evidence type="ECO:0000313" key="10">
    <source>
        <dbReference type="EMBL" id="MBB5223578.1"/>
    </source>
</evidence>
<feature type="active site" description="Proton acceptor" evidence="6">
    <location>
        <position position="347"/>
    </location>
</feature>
<dbReference type="GO" id="GO:0044281">
    <property type="term" value="P:small molecule metabolic process"/>
    <property type="evidence" value="ECO:0007669"/>
    <property type="project" value="UniProtKB-ARBA"/>
</dbReference>
<keyword evidence="11" id="KW-1185">Reference proteome</keyword>
<evidence type="ECO:0000256" key="3">
    <source>
        <dbReference type="ARBA" id="ARBA00022752"/>
    </source>
</evidence>
<comment type="caution">
    <text evidence="10">The sequence shown here is derived from an EMBL/GenBank/DDBJ whole genome shotgun (WGS) entry which is preliminary data.</text>
</comment>
<evidence type="ECO:0000256" key="6">
    <source>
        <dbReference type="PIRSR" id="PIRSR000429-1"/>
    </source>
</evidence>
<dbReference type="AlphaFoldDB" id="A0A840SSK4"/>
<dbReference type="GO" id="GO:0003985">
    <property type="term" value="F:acetyl-CoA C-acetyltransferase activity"/>
    <property type="evidence" value="ECO:0007669"/>
    <property type="project" value="UniProtKB-EC"/>
</dbReference>
<reference evidence="10 11" key="1">
    <citation type="submission" date="2020-08" db="EMBL/GenBank/DDBJ databases">
        <title>Genomic Encyclopedia of Type Strains, Phase IV (KMG-IV): sequencing the most valuable type-strain genomes for metagenomic binning, comparative biology and taxonomic classification.</title>
        <authorList>
            <person name="Goeker M."/>
        </authorList>
    </citation>
    <scope>NUCLEOTIDE SEQUENCE [LARGE SCALE GENOMIC DNA]</scope>
    <source>
        <strain evidence="10 11">DSM 101730</strain>
    </source>
</reference>
<evidence type="ECO:0000313" key="11">
    <source>
        <dbReference type="Proteomes" id="UP000549457"/>
    </source>
</evidence>
<keyword evidence="2 7" id="KW-0808">Transferase</keyword>
<dbReference type="SUPFAM" id="SSF53901">
    <property type="entry name" value="Thiolase-like"/>
    <property type="match status" value="2"/>
</dbReference>
<feature type="domain" description="Thiolase N-terminal" evidence="8">
    <location>
        <begin position="4"/>
        <end position="261"/>
    </location>
</feature>
<evidence type="ECO:0000259" key="8">
    <source>
        <dbReference type="Pfam" id="PF00108"/>
    </source>
</evidence>
<dbReference type="PANTHER" id="PTHR18919">
    <property type="entry name" value="ACETYL-COA C-ACYLTRANSFERASE"/>
    <property type="match status" value="1"/>
</dbReference>
<protein>
    <submittedName>
        <fullName evidence="10">Acetyl-CoA C-acetyltransferase</fullName>
        <ecNumber evidence="10">2.3.1.9</ecNumber>
    </submittedName>
</protein>
<evidence type="ECO:0000256" key="7">
    <source>
        <dbReference type="RuleBase" id="RU003557"/>
    </source>
</evidence>
<dbReference type="PROSITE" id="PS00099">
    <property type="entry name" value="THIOLASE_3"/>
    <property type="match status" value="1"/>
</dbReference>
<dbReference type="PROSITE" id="PS00737">
    <property type="entry name" value="THIOLASE_2"/>
    <property type="match status" value="1"/>
</dbReference>
<evidence type="ECO:0000259" key="9">
    <source>
        <dbReference type="Pfam" id="PF02803"/>
    </source>
</evidence>
<organism evidence="10 11">
    <name type="scientific">Amaricoccus macauensis</name>
    <dbReference type="NCBI Taxonomy" id="57001"/>
    <lineage>
        <taxon>Bacteria</taxon>
        <taxon>Pseudomonadati</taxon>
        <taxon>Pseudomonadota</taxon>
        <taxon>Alphaproteobacteria</taxon>
        <taxon>Rhodobacterales</taxon>
        <taxon>Paracoccaceae</taxon>
        <taxon>Amaricoccus</taxon>
    </lineage>
</organism>
<feature type="active site" description="Proton acceptor" evidence="6">
    <location>
        <position position="377"/>
    </location>
</feature>
<evidence type="ECO:0000256" key="5">
    <source>
        <dbReference type="ARBA" id="ARBA00037924"/>
    </source>
</evidence>
<dbReference type="PANTHER" id="PTHR18919:SF107">
    <property type="entry name" value="ACETYL-COA ACETYLTRANSFERASE, CYTOSOLIC"/>
    <property type="match status" value="1"/>
</dbReference>
<feature type="active site" description="Acyl-thioester intermediate" evidence="6">
    <location>
        <position position="88"/>
    </location>
</feature>
<gene>
    <name evidence="10" type="ORF">HNP73_003532</name>
</gene>
<feature type="domain" description="Thiolase C-terminal" evidence="9">
    <location>
        <begin position="269"/>
        <end position="390"/>
    </location>
</feature>
<keyword evidence="3" id="KW-0583">PHB biosynthesis</keyword>
<dbReference type="PROSITE" id="PS00098">
    <property type="entry name" value="THIOLASE_1"/>
    <property type="match status" value="1"/>
</dbReference>
<keyword evidence="4 7" id="KW-0012">Acyltransferase</keyword>
<dbReference type="Pfam" id="PF00108">
    <property type="entry name" value="Thiolase_N"/>
    <property type="match status" value="1"/>
</dbReference>
<dbReference type="InterPro" id="IPR020613">
    <property type="entry name" value="Thiolase_CS"/>
</dbReference>
<dbReference type="InterPro" id="IPR002155">
    <property type="entry name" value="Thiolase"/>
</dbReference>
<dbReference type="Pfam" id="PF02803">
    <property type="entry name" value="Thiolase_C"/>
    <property type="match status" value="1"/>
</dbReference>
<dbReference type="EC" id="2.3.1.9" evidence="10"/>
<dbReference type="NCBIfam" id="TIGR01930">
    <property type="entry name" value="AcCoA-C-Actrans"/>
    <property type="match status" value="1"/>
</dbReference>
<comment type="pathway">
    <text evidence="5">Metabolic intermediate biosynthesis; (R)-mevalonate biosynthesis; (R)-mevalonate from acetyl-CoA: step 1/3.</text>
</comment>
<dbReference type="InterPro" id="IPR020616">
    <property type="entry name" value="Thiolase_N"/>
</dbReference>
<dbReference type="InterPro" id="IPR020610">
    <property type="entry name" value="Thiolase_AS"/>
</dbReference>
<dbReference type="Proteomes" id="UP000549457">
    <property type="component" value="Unassembled WGS sequence"/>
</dbReference>
<dbReference type="InterPro" id="IPR020617">
    <property type="entry name" value="Thiolase_C"/>
</dbReference>
<proteinExistence type="inferred from homology"/>
<evidence type="ECO:0000256" key="1">
    <source>
        <dbReference type="ARBA" id="ARBA00010982"/>
    </source>
</evidence>
<sequence>MTNVVIASAGRTAVGSFNGSFATTPAQALGAAVIQGVLERAGVSPEDVTQAILGQVLTAAQGQNPARQAAINAGLPQSSTAITINQVCGSGLRAVAMGAQHILLGDDKVVIAGGQESMSLSTHAQHLRAGQKMGDLAFIDTMIKDGLWDAFHGYHMGTTAENVARQFQITREQQDEFAVQSQHKAEAAQKAGRFKDEIIPFTVKTRKGETVVDADEYIRHGATIEAMQKLKPAFSKDGTVTAGNASGLNDGAAAVLLMTEEEAAKRGIEPLARIASWATVGVDPAIMGTGPIPASRKALEKAGWKASDLDLIEANEAFAAQACAVNNDLGWDTSKVNVNGGAIAIGHPIGASGARILNTLLFEMKRRDAKKGLATLCIGGGMGVALCVER</sequence>
<dbReference type="PIRSF" id="PIRSF000429">
    <property type="entry name" value="Ac-CoA_Ac_transf"/>
    <property type="match status" value="1"/>
</dbReference>
<name>A0A840SSK4_9RHOB</name>
<dbReference type="GO" id="GO:0042619">
    <property type="term" value="P:poly-hydroxybutyrate biosynthetic process"/>
    <property type="evidence" value="ECO:0007669"/>
    <property type="project" value="UniProtKB-KW"/>
</dbReference>
<dbReference type="InterPro" id="IPR020615">
    <property type="entry name" value="Thiolase_acyl_enz_int_AS"/>
</dbReference>
<dbReference type="Gene3D" id="3.40.47.10">
    <property type="match status" value="2"/>
</dbReference>
<dbReference type="EMBL" id="JACHFM010000004">
    <property type="protein sequence ID" value="MBB5223578.1"/>
    <property type="molecule type" value="Genomic_DNA"/>
</dbReference>
<comment type="similarity">
    <text evidence="1 7">Belongs to the thiolase-like superfamily. Thiolase family.</text>
</comment>
<dbReference type="CDD" id="cd00751">
    <property type="entry name" value="thiolase"/>
    <property type="match status" value="1"/>
</dbReference>
<dbReference type="RefSeq" id="WP_184152765.1">
    <property type="nucleotide sequence ID" value="NZ_JACHFM010000004.1"/>
</dbReference>
<evidence type="ECO:0000256" key="2">
    <source>
        <dbReference type="ARBA" id="ARBA00022679"/>
    </source>
</evidence>
<dbReference type="InterPro" id="IPR016039">
    <property type="entry name" value="Thiolase-like"/>
</dbReference>